<feature type="transmembrane region" description="Helical" evidence="8">
    <location>
        <begin position="116"/>
        <end position="137"/>
    </location>
</feature>
<reference evidence="10" key="1">
    <citation type="submission" date="2025-08" db="UniProtKB">
        <authorList>
            <consortium name="RefSeq"/>
        </authorList>
    </citation>
    <scope>IDENTIFICATION</scope>
</reference>
<dbReference type="NCBIfam" id="NF037997">
    <property type="entry name" value="Na_Pi_symport"/>
    <property type="match status" value="1"/>
</dbReference>
<evidence type="ECO:0000256" key="8">
    <source>
        <dbReference type="SAM" id="Phobius"/>
    </source>
</evidence>
<feature type="transmembrane region" description="Helical" evidence="8">
    <location>
        <begin position="568"/>
        <end position="590"/>
    </location>
</feature>
<feature type="transmembrane region" description="Helical" evidence="8">
    <location>
        <begin position="200"/>
        <end position="221"/>
    </location>
</feature>
<dbReference type="GeneID" id="101855017"/>
<evidence type="ECO:0000313" key="9">
    <source>
        <dbReference type="Proteomes" id="UP000694888"/>
    </source>
</evidence>
<keyword evidence="9" id="KW-1185">Reference proteome</keyword>
<feature type="region of interest" description="Disordered" evidence="7">
    <location>
        <begin position="694"/>
        <end position="820"/>
    </location>
</feature>
<dbReference type="Proteomes" id="UP000694888">
    <property type="component" value="Unplaced"/>
</dbReference>
<evidence type="ECO:0000256" key="7">
    <source>
        <dbReference type="SAM" id="MobiDB-lite"/>
    </source>
</evidence>
<feature type="transmembrane region" description="Helical" evidence="8">
    <location>
        <begin position="431"/>
        <end position="457"/>
    </location>
</feature>
<feature type="transmembrane region" description="Helical" evidence="8">
    <location>
        <begin position="540"/>
        <end position="562"/>
    </location>
</feature>
<evidence type="ECO:0000256" key="5">
    <source>
        <dbReference type="ARBA" id="ARBA00022989"/>
    </source>
</evidence>
<keyword evidence="3" id="KW-1003">Cell membrane</keyword>
<dbReference type="RefSeq" id="XP_012937515.1">
    <property type="nucleotide sequence ID" value="XM_013082061.2"/>
</dbReference>
<keyword evidence="4 8" id="KW-0812">Transmembrane</keyword>
<gene>
    <name evidence="10" type="primary">LOC101855017</name>
</gene>
<evidence type="ECO:0000256" key="1">
    <source>
        <dbReference type="ARBA" id="ARBA00004424"/>
    </source>
</evidence>
<feature type="transmembrane region" description="Helical" evidence="8">
    <location>
        <begin position="377"/>
        <end position="398"/>
    </location>
</feature>
<feature type="compositionally biased region" description="Basic and acidic residues" evidence="7">
    <location>
        <begin position="694"/>
        <end position="703"/>
    </location>
</feature>
<evidence type="ECO:0000256" key="4">
    <source>
        <dbReference type="ARBA" id="ARBA00022692"/>
    </source>
</evidence>
<evidence type="ECO:0000256" key="3">
    <source>
        <dbReference type="ARBA" id="ARBA00022475"/>
    </source>
</evidence>
<feature type="compositionally biased region" description="Basic and acidic residues" evidence="7">
    <location>
        <begin position="763"/>
        <end position="786"/>
    </location>
</feature>
<feature type="compositionally biased region" description="Polar residues" evidence="7">
    <location>
        <begin position="725"/>
        <end position="736"/>
    </location>
</feature>
<keyword evidence="6 8" id="KW-0472">Membrane</keyword>
<evidence type="ECO:0000256" key="2">
    <source>
        <dbReference type="ARBA" id="ARBA00005808"/>
    </source>
</evidence>
<evidence type="ECO:0000313" key="10">
    <source>
        <dbReference type="RefSeq" id="XP_012937515.1"/>
    </source>
</evidence>
<comment type="subcellular location">
    <subcellularLocation>
        <location evidence="1">Apical cell membrane</location>
        <topology evidence="1">Multi-pass membrane protein</topology>
    </subcellularLocation>
</comment>
<evidence type="ECO:0000256" key="6">
    <source>
        <dbReference type="ARBA" id="ARBA00023136"/>
    </source>
</evidence>
<dbReference type="NCBIfam" id="TIGR01013">
    <property type="entry name" value="2a58"/>
    <property type="match status" value="1"/>
</dbReference>
<accession>A0ABM0ZZ54</accession>
<feature type="transmembrane region" description="Helical" evidence="8">
    <location>
        <begin position="469"/>
        <end position="491"/>
    </location>
</feature>
<feature type="transmembrane region" description="Helical" evidence="8">
    <location>
        <begin position="158"/>
        <end position="180"/>
    </location>
</feature>
<dbReference type="InterPro" id="IPR003841">
    <property type="entry name" value="Na/Pi_transpt"/>
</dbReference>
<dbReference type="Pfam" id="PF02690">
    <property type="entry name" value="Na_Pi_cotrans"/>
    <property type="match status" value="2"/>
</dbReference>
<feature type="compositionally biased region" description="Low complexity" evidence="7">
    <location>
        <begin position="704"/>
        <end position="714"/>
    </location>
</feature>
<keyword evidence="5 8" id="KW-1133">Transmembrane helix</keyword>
<dbReference type="PANTHER" id="PTHR10010">
    <property type="entry name" value="SOLUTE CARRIER FAMILY 34 SODIUM PHOSPHATE , MEMBER 2-RELATED"/>
    <property type="match status" value="1"/>
</dbReference>
<protein>
    <submittedName>
        <fullName evidence="10">Sodium-dependent phosphate transport protein 2A</fullName>
    </submittedName>
</protein>
<feature type="compositionally biased region" description="Basic and acidic residues" evidence="7">
    <location>
        <begin position="796"/>
        <end position="820"/>
    </location>
</feature>
<comment type="similarity">
    <text evidence="2">Belongs to the SLC34A transporter family.</text>
</comment>
<organism evidence="9 10">
    <name type="scientific">Aplysia californica</name>
    <name type="common">California sea hare</name>
    <dbReference type="NCBI Taxonomy" id="6500"/>
    <lineage>
        <taxon>Eukaryota</taxon>
        <taxon>Metazoa</taxon>
        <taxon>Spiralia</taxon>
        <taxon>Lophotrochozoa</taxon>
        <taxon>Mollusca</taxon>
        <taxon>Gastropoda</taxon>
        <taxon>Heterobranchia</taxon>
        <taxon>Euthyneura</taxon>
        <taxon>Tectipleura</taxon>
        <taxon>Aplysiida</taxon>
        <taxon>Aplysioidea</taxon>
        <taxon>Aplysiidae</taxon>
        <taxon>Aplysia</taxon>
    </lineage>
</organism>
<name>A0ABM0ZZ54_APLCA</name>
<proteinExistence type="inferred from homology"/>
<feature type="transmembrane region" description="Helical" evidence="8">
    <location>
        <begin position="497"/>
        <end position="519"/>
    </location>
</feature>
<sequence>MDSEIPVSTGDLIVNNVDLDEGVVIDLEEARGLSTGTPLLKNGSLNGMLTAEGLHKSSKDSGFSSRMSEAGADADERARHLLLGEHKGALTKRLNRISECQYEEPCACSPGGVAKAAAKILGVLCLLYMFICTLDLLSNAFRLLGGKTAGSVFSDSDLLRNPITGLMIGVLATVILQSSSTSSSIVITMVSSNIIEIQPAIPIIMGANIGTTVTNTLVSLAHSMDRREFRRAFSGAVVHDVFNWLTVLLLLPLEYCTGYLYHFTQIIVDSFNMEDMKAKKQDLLKKLTKPLTSRIIKVDKKVITGVAEGKPEYLNKTLLKVYCSYEKVPSFVMVNESSTDNVTGETSWEMVNKSVEIKVPLEKCDSLFSQLGWSDSVSGIVLFLSSILLLSICLYLMVKILHSLLGGQIAKAARKTINADFPRPFHWLTGYVAIIVGAGLTILVQSSSVFTSALTPLVGVGCLKLERMFPLTLGSNIGTTFTGILAALASSSSTMKVALQLAFCHLFFNITGILIFYPVPKMRKIVLGCAKYLGRTTAHYRWFAIAYLICMFILFPGFFFAISFAGKIVFIVALSLISLIAVFVVVVNIMQKSKRLEKFLPLTLRTWEFLPEFMRSLAPMDRCLQKAIEPLSKCCCQCCINRCSCLSANQNEDSGYIDSDTEDSNGCSVQSSYLPSATSSKFCLADGKIPESKKIYRPKESASRKSSLSKKSQSPLLGRRVQVEDLNTSVVSCNDESVSHSSNTSSKSNKDIGASTLVQVEDETVRKSPVSERSSFKETAPSKDSELASSSSRLSHSQEGDTEVDRASSNDIDNMRESII</sequence>
<dbReference type="PANTHER" id="PTHR10010:SF46">
    <property type="entry name" value="SODIUM-DEPENDENT PHOSPHATE TRANSPORT PROTEIN 2B"/>
    <property type="match status" value="1"/>
</dbReference>